<name>A0A9W6WHH9_AMBMO</name>
<sequence length="100" mass="11728">MTHNNNNNNNNSNTITQTHHKYKHNASYNNLNTNVNQCYYHNQDLKCVLLTIPSWLDINAPTEILSPKLDSGQFPERLKEITINIYSLIFICLTHFFDYI</sequence>
<evidence type="ECO:0000313" key="1">
    <source>
        <dbReference type="EMBL" id="GME72555.1"/>
    </source>
</evidence>
<reference evidence="1" key="1">
    <citation type="submission" date="2023-04" db="EMBL/GenBank/DDBJ databases">
        <title>Ambrosiozyma monospora NBRC 1965.</title>
        <authorList>
            <person name="Ichikawa N."/>
            <person name="Sato H."/>
            <person name="Tonouchi N."/>
        </authorList>
    </citation>
    <scope>NUCLEOTIDE SEQUENCE</scope>
    <source>
        <strain evidence="1">NBRC 1965</strain>
    </source>
</reference>
<dbReference type="AlphaFoldDB" id="A0A9W6WHH9"/>
<protein>
    <submittedName>
        <fullName evidence="1">Unnamed protein product</fullName>
    </submittedName>
</protein>
<accession>A0A9W6WHH9</accession>
<dbReference type="Proteomes" id="UP001165063">
    <property type="component" value="Unassembled WGS sequence"/>
</dbReference>
<proteinExistence type="predicted"/>
<organism evidence="1 2">
    <name type="scientific">Ambrosiozyma monospora</name>
    <name type="common">Yeast</name>
    <name type="synonym">Endomycopsis monosporus</name>
    <dbReference type="NCBI Taxonomy" id="43982"/>
    <lineage>
        <taxon>Eukaryota</taxon>
        <taxon>Fungi</taxon>
        <taxon>Dikarya</taxon>
        <taxon>Ascomycota</taxon>
        <taxon>Saccharomycotina</taxon>
        <taxon>Pichiomycetes</taxon>
        <taxon>Pichiales</taxon>
        <taxon>Pichiaceae</taxon>
        <taxon>Ambrosiozyma</taxon>
    </lineage>
</organism>
<dbReference type="EMBL" id="BSXU01010587">
    <property type="protein sequence ID" value="GME72555.1"/>
    <property type="molecule type" value="Genomic_DNA"/>
</dbReference>
<gene>
    <name evidence="1" type="ORF">Amon01_000934600</name>
</gene>
<comment type="caution">
    <text evidence="1">The sequence shown here is derived from an EMBL/GenBank/DDBJ whole genome shotgun (WGS) entry which is preliminary data.</text>
</comment>
<evidence type="ECO:0000313" key="2">
    <source>
        <dbReference type="Proteomes" id="UP001165063"/>
    </source>
</evidence>
<keyword evidence="2" id="KW-1185">Reference proteome</keyword>